<dbReference type="EMBL" id="CP031036">
    <property type="protein sequence ID" value="QDZ19611.1"/>
    <property type="molecule type" value="Genomic_DNA"/>
</dbReference>
<proteinExistence type="inferred from homology"/>
<dbReference type="GO" id="GO:0005886">
    <property type="term" value="C:plasma membrane"/>
    <property type="evidence" value="ECO:0007669"/>
    <property type="project" value="TreeGrafter"/>
</dbReference>
<dbReference type="GO" id="GO:0005737">
    <property type="term" value="C:cytoplasm"/>
    <property type="evidence" value="ECO:0007669"/>
    <property type="project" value="TreeGrafter"/>
</dbReference>
<dbReference type="FunFam" id="1.10.1070.11:FF:000012">
    <property type="entry name" value="Phosphatidylinositol 4-kinase alpha 1"/>
    <property type="match status" value="1"/>
</dbReference>
<dbReference type="Pfam" id="PF00613">
    <property type="entry name" value="PI3Ka"/>
    <property type="match status" value="1"/>
</dbReference>
<keyword evidence="4 7" id="KW-0418">Kinase</keyword>
<dbReference type="Pfam" id="PF00454">
    <property type="entry name" value="PI3_PI4_kinase"/>
    <property type="match status" value="1"/>
</dbReference>
<dbReference type="GO" id="GO:0048015">
    <property type="term" value="P:phosphatidylinositol-mediated signaling"/>
    <property type="evidence" value="ECO:0007669"/>
    <property type="project" value="TreeGrafter"/>
</dbReference>
<dbReference type="InterPro" id="IPR042236">
    <property type="entry name" value="PI3K_accessory_sf"/>
</dbReference>
<dbReference type="InterPro" id="IPR000403">
    <property type="entry name" value="PI3/4_kinase_cat_dom"/>
</dbReference>
<name>A0A5B8MH54_9CHLO</name>
<dbReference type="PANTHER" id="PTHR10048">
    <property type="entry name" value="PHOSPHATIDYLINOSITOL KINASE"/>
    <property type="match status" value="1"/>
</dbReference>
<evidence type="ECO:0000256" key="4">
    <source>
        <dbReference type="ARBA" id="ARBA00022777"/>
    </source>
</evidence>
<evidence type="ECO:0000256" key="3">
    <source>
        <dbReference type="ARBA" id="ARBA00022679"/>
    </source>
</evidence>
<dbReference type="InterPro" id="IPR018936">
    <property type="entry name" value="PI3/4_kinase_CS"/>
</dbReference>
<dbReference type="SMART" id="SM00146">
    <property type="entry name" value="PI3Kc"/>
    <property type="match status" value="1"/>
</dbReference>
<dbReference type="PANTHER" id="PTHR10048:SF15">
    <property type="entry name" value="PHOSPHATIDYLINOSITOL 4-KINASE ALPHA"/>
    <property type="match status" value="1"/>
</dbReference>
<sequence length="1519" mass="174552">MMEDVTTGEGAPHCHGAVKHLLFFTTEEKKLKHFRRVKVAANLLRSTNHDLRSPVTHKSQRVNLVRIIEFSKALLGYKEDPRDKAISVWVVDTLLAYSYPIGTFSGDEEIIKEFGELAHELAHVVLDLHESLFKLFQSLSYPEELANFLLHVGLQLIPQVWKSKLDTSKILFRTRQQLGNLLRKVKEDDKDLNLKLKCAPSYAFLSRFFSAVLTVEYLHGSADFAVDLLKDVLHCAAEKRIQVAPIEAYLEQRVECFSGNIMKQIAEVSAIFWACLRMPTVSKLDVAHKGVFGWVLEGQIVGDFADTRCLPPSLGAVGPELLPAISYLSQEVLRWLNGVDITSSLKYGILDWLICVMLDIPVSRNESLEQQMRSVLDTMIKQRIKSENSLERTLKCSLVCFWYRKQVYLRASELDKQFCELLCSFLSTLTPVLDVTESEIYCINSMLVGWESEIHALKESIPFLGSCHPKYRPYISAIYTIERANCTYSPLDFFQTVLRISAYENTLRVLGISFIYGKFRSELESVFMFQIRKLAFNDSVSSIEGKLTILVCKSMDYLKDEACSPAVEDWILDFVQKFLMDYDQLCWNRACSIHMMKLSTKKKKLYMWWFNRLVTKLHPDVVIALLCTAFYSESDFAFGKSNIDKSRLEEEMHLFRESLMKKVFESISIKDKDDKKIAQLVMQALSFDRVHLINQMKVVFSLDWPKDIKQFDTEVQKILQYEGLSMKGLDLALASLRLARPVISELSNRVLKNQNQEDYVHSEEEENITKESTASVFKDHKPWNVHVSRACSKKKERTLFANIRRNWMTVLMNNSTTNNLDIHYFYGVCARMIRIFTSDIQAWKGRISNLHNIEDILSSCIDFCLERHEKSANSAEDIRRRIATLTLTWLYEDSDVTPRLCLNDLDGTERDGKIPWDKPYFEKAASVSENVQFLLAMKLLEMDYRHSQVWMKPTDQKNHQFALVDTSAHTMTTKLWELYPEFANLSLRYYPMSDANEEDLARLIIANCNEPVVQRKPEFCELMLKYKDLFPTNAPFHALDHWAPTVPNHFVEYFHINHPCVERYILTCMDNAPIGSTKFVIPQIIQCLRYQECSETVEKVLMKAARRDAIIAAYIYWQLNGEKTPPDEVFNPVIKRSGWKPPEDAGLWKISDAVLSRFKSCIPQKIVKSVNYQVQYFDKIYGVANYLGSVPKEDRVSELRKKLKEIENPENPVYIPFYPDKFVESIDYSSCITLPSAAKIPILVFFNTKTTDGVRERVGCIFKVGDDCRQDVLALQIVSMLEHTFKDTGLDLFLYTYGVITTDYECGLIEVVPNTKSRSGLGELSDCGLVQIFKQSFGEPGSKAFETARQNFIRSCAGYAVSSYILWAKDRHNGNMLIDKDGHLIHIDFGFIFGISPGGNLGFENAGFKLSHEMCQLIDPLGNRKSEEYKYFKKICIRGFLAARRRSQDIMDCVSLMSKSGLPCFGYGKPLEALRKRLVIDMSTNEAAAYFEGVVDDAYMKWTTGFYDVIQFLQQGIPK</sequence>
<dbReference type="OrthoDB" id="10264149at2759"/>
<dbReference type="Gene3D" id="3.30.1010.10">
    <property type="entry name" value="Phosphatidylinositol 3-kinase Catalytic Subunit, Chain A, domain 4"/>
    <property type="match status" value="1"/>
</dbReference>
<organism evidence="7 8">
    <name type="scientific">Chloropicon primus</name>
    <dbReference type="NCBI Taxonomy" id="1764295"/>
    <lineage>
        <taxon>Eukaryota</taxon>
        <taxon>Viridiplantae</taxon>
        <taxon>Chlorophyta</taxon>
        <taxon>Chloropicophyceae</taxon>
        <taxon>Chloropicales</taxon>
        <taxon>Chloropicaceae</taxon>
        <taxon>Chloropicon</taxon>
    </lineage>
</organism>
<dbReference type="GO" id="GO:0046854">
    <property type="term" value="P:phosphatidylinositol phosphate biosynthetic process"/>
    <property type="evidence" value="ECO:0007669"/>
    <property type="project" value="InterPro"/>
</dbReference>
<evidence type="ECO:0000256" key="1">
    <source>
        <dbReference type="ARBA" id="ARBA00006209"/>
    </source>
</evidence>
<dbReference type="GO" id="GO:0004430">
    <property type="term" value="F:1-phosphatidylinositol 4-kinase activity"/>
    <property type="evidence" value="ECO:0007669"/>
    <property type="project" value="UniProtKB-EC"/>
</dbReference>
<reference evidence="7 8" key="1">
    <citation type="submission" date="2018-07" db="EMBL/GenBank/DDBJ databases">
        <title>The complete nuclear genome of the prasinophyte Chloropicon primus (CCMP1205).</title>
        <authorList>
            <person name="Pombert J.-F."/>
            <person name="Otis C."/>
            <person name="Turmel M."/>
            <person name="Lemieux C."/>
        </authorList>
    </citation>
    <scope>NUCLEOTIDE SEQUENCE [LARGE SCALE GENOMIC DNA]</scope>
    <source>
        <strain evidence="7 8">CCMP1205</strain>
    </source>
</reference>
<keyword evidence="3" id="KW-0808">Transferase</keyword>
<reference evidence="6" key="2">
    <citation type="submission" date="2021-01" db="EMBL/GenBank/DDBJ databases">
        <authorList>
            <person name="Corre E."/>
            <person name="Pelletier E."/>
            <person name="Niang G."/>
            <person name="Scheremetjew M."/>
            <person name="Finn R."/>
            <person name="Kale V."/>
            <person name="Holt S."/>
            <person name="Cochrane G."/>
            <person name="Meng A."/>
            <person name="Brown T."/>
            <person name="Cohen L."/>
        </authorList>
    </citation>
    <scope>NUCLEOTIDE SEQUENCE</scope>
    <source>
        <strain evidence="6">CCMP1205</strain>
    </source>
</reference>
<dbReference type="InterPro" id="IPR011009">
    <property type="entry name" value="Kinase-like_dom_sf"/>
</dbReference>
<dbReference type="EC" id="2.7.1.67" evidence="2"/>
<dbReference type="EMBL" id="HBHL01009560">
    <property type="protein sequence ID" value="CAD9717522.1"/>
    <property type="molecule type" value="Transcribed_RNA"/>
</dbReference>
<dbReference type="Gene3D" id="1.10.1070.11">
    <property type="entry name" value="Phosphatidylinositol 3-/4-kinase, catalytic domain"/>
    <property type="match status" value="1"/>
</dbReference>
<dbReference type="SUPFAM" id="SSF56112">
    <property type="entry name" value="Protein kinase-like (PK-like)"/>
    <property type="match status" value="1"/>
</dbReference>
<dbReference type="SUPFAM" id="SSF48371">
    <property type="entry name" value="ARM repeat"/>
    <property type="match status" value="1"/>
</dbReference>
<protein>
    <recommendedName>
        <fullName evidence="2">1-phosphatidylinositol 4-kinase</fullName>
        <ecNumber evidence="2">2.7.1.67</ecNumber>
    </recommendedName>
</protein>
<evidence type="ECO:0000256" key="2">
    <source>
        <dbReference type="ARBA" id="ARBA00012169"/>
    </source>
</evidence>
<dbReference type="Proteomes" id="UP000316726">
    <property type="component" value="Chromosome 3"/>
</dbReference>
<dbReference type="InterPro" id="IPR015433">
    <property type="entry name" value="PI3/4_kinase"/>
</dbReference>
<accession>A0A5B8MH54</accession>
<dbReference type="CDD" id="cd05167">
    <property type="entry name" value="PI4Kc_III_alpha"/>
    <property type="match status" value="1"/>
</dbReference>
<evidence type="ECO:0000313" key="8">
    <source>
        <dbReference type="Proteomes" id="UP000316726"/>
    </source>
</evidence>
<gene>
    <name evidence="7" type="ORF">A3770_03p21290</name>
    <name evidence="6" type="ORF">CPRI1469_LOCUS6383</name>
</gene>
<feature type="domain" description="PI3K/PI4K catalytic" evidence="5">
    <location>
        <begin position="1227"/>
        <end position="1503"/>
    </location>
</feature>
<dbReference type="InterPro" id="IPR016024">
    <property type="entry name" value="ARM-type_fold"/>
</dbReference>
<dbReference type="InterPro" id="IPR036940">
    <property type="entry name" value="PI3/4_kinase_cat_sf"/>
</dbReference>
<evidence type="ECO:0000313" key="6">
    <source>
        <dbReference type="EMBL" id="CAD9717522.1"/>
    </source>
</evidence>
<comment type="similarity">
    <text evidence="1">Belongs to the PI3/PI4-kinase family. Type III PI4K subfamily.</text>
</comment>
<evidence type="ECO:0000259" key="5">
    <source>
        <dbReference type="PROSITE" id="PS50290"/>
    </source>
</evidence>
<dbReference type="PROSITE" id="PS50290">
    <property type="entry name" value="PI3_4_KINASE_3"/>
    <property type="match status" value="1"/>
</dbReference>
<keyword evidence="8" id="KW-1185">Reference proteome</keyword>
<dbReference type="InterPro" id="IPR001263">
    <property type="entry name" value="PI3K_accessory_dom"/>
</dbReference>
<evidence type="ECO:0000313" key="7">
    <source>
        <dbReference type="EMBL" id="QDZ19611.1"/>
    </source>
</evidence>
<dbReference type="PROSITE" id="PS00915">
    <property type="entry name" value="PI3_4_KINASE_1"/>
    <property type="match status" value="1"/>
</dbReference>
<dbReference type="Gene3D" id="1.25.40.70">
    <property type="entry name" value="Phosphatidylinositol 3-kinase, accessory domain (PIK)"/>
    <property type="match status" value="1"/>
</dbReference>
<dbReference type="STRING" id="1764295.A0A5B8MH54"/>